<feature type="domain" description="Formyl transferase N-terminal" evidence="1">
    <location>
        <begin position="1"/>
        <end position="172"/>
    </location>
</feature>
<dbReference type="InterPro" id="IPR005793">
    <property type="entry name" value="Formyl_trans_C"/>
</dbReference>
<dbReference type="SUPFAM" id="SSF53328">
    <property type="entry name" value="Formyltransferase"/>
    <property type="match status" value="1"/>
</dbReference>
<protein>
    <recommendedName>
        <fullName evidence="5">Methionyl-tRNA formyltransferase</fullName>
    </recommendedName>
</protein>
<dbReference type="Pfam" id="PF02911">
    <property type="entry name" value="Formyl_trans_C"/>
    <property type="match status" value="1"/>
</dbReference>
<sequence>MKIGFFGDGPWAERALLPLAQDSRYTVVFVAVRASRPDPKLIEMAKSRGIPVLCPASVNSEESLAEIGKFGADLHVSMSYDQILREKVLALPPRGTLNCHAGALPFYRGRNPLTWAIINGEEEFGVTVHWVDLGIDTGDIVLQVKTPIRPTDTYATLLTAAEELCAGTLVQAISDVYEDRDQRIVQDTIDPVGMYCCRRREGDEEIDWTTGTDSIERFIRALVPPGPGARTTWKDAPYAILAAEKIDGARPYAGAPGEVIGRDEGGILVKSGDTFLRLTRWAAVQPDGSLGAATVPNALRGQRLGRDLKAQLTRAEARIMLLESRLGIRSSGD</sequence>
<evidence type="ECO:0000259" key="1">
    <source>
        <dbReference type="Pfam" id="PF00551"/>
    </source>
</evidence>
<evidence type="ECO:0000313" key="4">
    <source>
        <dbReference type="Proteomes" id="UP000051660"/>
    </source>
</evidence>
<dbReference type="RefSeq" id="WP_057858228.1">
    <property type="nucleotide sequence ID" value="NZ_LLYB01000059.1"/>
</dbReference>
<dbReference type="GO" id="GO:0004479">
    <property type="term" value="F:methionyl-tRNA formyltransferase activity"/>
    <property type="evidence" value="ECO:0007669"/>
    <property type="project" value="TreeGrafter"/>
</dbReference>
<feature type="domain" description="Formyl transferase C-terminal" evidence="2">
    <location>
        <begin position="203"/>
        <end position="280"/>
    </location>
</feature>
<gene>
    <name evidence="3" type="ORF">CQ14_30715</name>
</gene>
<dbReference type="InterPro" id="IPR002376">
    <property type="entry name" value="Formyl_transf_N"/>
</dbReference>
<evidence type="ECO:0000313" key="3">
    <source>
        <dbReference type="EMBL" id="KRR24994.1"/>
    </source>
</evidence>
<dbReference type="Proteomes" id="UP000051660">
    <property type="component" value="Unassembled WGS sequence"/>
</dbReference>
<reference evidence="3 4" key="1">
    <citation type="submission" date="2014-03" db="EMBL/GenBank/DDBJ databases">
        <title>Bradyrhizobium valentinum sp. nov., isolated from effective nodules of Lupinus mariae-josephae, a lupine endemic of basic-lime soils in Eastern Spain.</title>
        <authorList>
            <person name="Duran D."/>
            <person name="Rey L."/>
            <person name="Navarro A."/>
            <person name="Busquets A."/>
            <person name="Imperial J."/>
            <person name="Ruiz-Argueso T."/>
        </authorList>
    </citation>
    <scope>NUCLEOTIDE SEQUENCE [LARGE SCALE GENOMIC DNA]</scope>
    <source>
        <strain evidence="3 4">CCBAU 23086</strain>
    </source>
</reference>
<dbReference type="InterPro" id="IPR011034">
    <property type="entry name" value="Formyl_transferase-like_C_sf"/>
</dbReference>
<dbReference type="AlphaFoldDB" id="A0A0R3MY85"/>
<dbReference type="EMBL" id="LLYB01000059">
    <property type="protein sequence ID" value="KRR24994.1"/>
    <property type="molecule type" value="Genomic_DNA"/>
</dbReference>
<dbReference type="Pfam" id="PF00551">
    <property type="entry name" value="Formyl_trans_N"/>
    <property type="match status" value="1"/>
</dbReference>
<evidence type="ECO:0008006" key="5">
    <source>
        <dbReference type="Google" id="ProtNLM"/>
    </source>
</evidence>
<name>A0A0R3MY85_9BRAD</name>
<proteinExistence type="predicted"/>
<accession>A0A0R3MY85</accession>
<dbReference type="PANTHER" id="PTHR11138:SF5">
    <property type="entry name" value="METHIONYL-TRNA FORMYLTRANSFERASE, MITOCHONDRIAL"/>
    <property type="match status" value="1"/>
</dbReference>
<dbReference type="InterPro" id="IPR036477">
    <property type="entry name" value="Formyl_transf_N_sf"/>
</dbReference>
<dbReference type="PANTHER" id="PTHR11138">
    <property type="entry name" value="METHIONYL-TRNA FORMYLTRANSFERASE"/>
    <property type="match status" value="1"/>
</dbReference>
<dbReference type="SUPFAM" id="SSF50486">
    <property type="entry name" value="FMT C-terminal domain-like"/>
    <property type="match status" value="1"/>
</dbReference>
<dbReference type="Gene3D" id="3.40.50.12230">
    <property type="match status" value="1"/>
</dbReference>
<organism evidence="3 4">
    <name type="scientific">Bradyrhizobium lablabi</name>
    <dbReference type="NCBI Taxonomy" id="722472"/>
    <lineage>
        <taxon>Bacteria</taxon>
        <taxon>Pseudomonadati</taxon>
        <taxon>Pseudomonadota</taxon>
        <taxon>Alphaproteobacteria</taxon>
        <taxon>Hyphomicrobiales</taxon>
        <taxon>Nitrobacteraceae</taxon>
        <taxon>Bradyrhizobium</taxon>
    </lineage>
</organism>
<dbReference type="OrthoDB" id="5355061at2"/>
<comment type="caution">
    <text evidence="3">The sequence shown here is derived from an EMBL/GenBank/DDBJ whole genome shotgun (WGS) entry which is preliminary data.</text>
</comment>
<evidence type="ECO:0000259" key="2">
    <source>
        <dbReference type="Pfam" id="PF02911"/>
    </source>
</evidence>
<dbReference type="CDD" id="cd08369">
    <property type="entry name" value="FMT_core"/>
    <property type="match status" value="1"/>
</dbReference>
<dbReference type="GO" id="GO:0005829">
    <property type="term" value="C:cytosol"/>
    <property type="evidence" value="ECO:0007669"/>
    <property type="project" value="TreeGrafter"/>
</dbReference>